<feature type="transmembrane region" description="Helical" evidence="1">
    <location>
        <begin position="107"/>
        <end position="124"/>
    </location>
</feature>
<comment type="caution">
    <text evidence="2">The sequence shown here is derived from an EMBL/GenBank/DDBJ whole genome shotgun (WGS) entry which is preliminary data.</text>
</comment>
<feature type="transmembrane region" description="Helical" evidence="1">
    <location>
        <begin position="79"/>
        <end position="101"/>
    </location>
</feature>
<keyword evidence="1" id="KW-0472">Membrane</keyword>
<keyword evidence="1" id="KW-1133">Transmembrane helix</keyword>
<accession>A0A4R9GN85</accession>
<dbReference type="Proteomes" id="UP000297855">
    <property type="component" value="Unassembled WGS sequence"/>
</dbReference>
<feature type="transmembrane region" description="Helical" evidence="1">
    <location>
        <begin position="332"/>
        <end position="350"/>
    </location>
</feature>
<name>A0A4R9GN85_9LEPT</name>
<evidence type="ECO:0000256" key="1">
    <source>
        <dbReference type="SAM" id="Phobius"/>
    </source>
</evidence>
<reference evidence="2" key="1">
    <citation type="journal article" date="2019" name="PLoS Negl. Trop. Dis.">
        <title>Revisiting the worldwide diversity of Leptospira species in the environment.</title>
        <authorList>
            <person name="Vincent A.T."/>
            <person name="Schiettekatte O."/>
            <person name="Bourhy P."/>
            <person name="Veyrier F.J."/>
            <person name="Picardeau M."/>
        </authorList>
    </citation>
    <scope>NUCLEOTIDE SEQUENCE [LARGE SCALE GENOMIC DNA]</scope>
    <source>
        <strain evidence="2">SCS5</strain>
    </source>
</reference>
<gene>
    <name evidence="2" type="ORF">EHO61_12900</name>
</gene>
<feature type="transmembrane region" description="Helical" evidence="1">
    <location>
        <begin position="206"/>
        <end position="224"/>
    </location>
</feature>
<evidence type="ECO:0000313" key="2">
    <source>
        <dbReference type="EMBL" id="TGK17301.1"/>
    </source>
</evidence>
<feature type="transmembrane region" description="Helical" evidence="1">
    <location>
        <begin position="294"/>
        <end position="316"/>
    </location>
</feature>
<keyword evidence="3" id="KW-1185">Reference proteome</keyword>
<dbReference type="OrthoDB" id="327428at2"/>
<protein>
    <recommendedName>
        <fullName evidence="4">Glycosyltransferase RgtA/B/C/D-like domain-containing protein</fullName>
    </recommendedName>
</protein>
<sequence>MKSQKRKGWRSALLSVLGGLAVLRILSAYGSGLDLGLYDESVYLENGKAPLTYFFKDGFIYFVYYKILHILALDPIRAYFLNFYLSNLLFFFAIVLVAAFLPGRKDATAVSLLFGAIVLSDPTYSLAWPFITKVAAFLAVLPICFYFHFGQGKVFRSLSLSVFFILQYIRPEFFLGFFLFAFYVFFKEIPELKYDKFRKNPIVASFFFLLPVFLVVFSIFFPVWDRERSVIAFFQHYALRMHQLGRFPEDPWTNAERAVFADFGPVNSIFGALRSDPYRFFLHVGRNLSDFGKFLSMGGPLWLGFLGFLVLCVLLWQKRKRLFRWVKMHKDLEIFWVSAVLPPFLGISIVYPRIHYLILLIPFLFFLIAVFFRFRKVRTLALVYASVCLLLGLTSSVNKAPKRELGACSHLSRARFFQSNERIPPEIRILSTHGSLCMYIGGKDCKYIEPYRKGKDWTEFVLEYKINVVFLDESLRGDTRFRSDRRFLEFSESPQRQGFWRADTVSCPGSEIWIREASF</sequence>
<dbReference type="RefSeq" id="WP_135813990.1">
    <property type="nucleotide sequence ID" value="NZ_RQEV01000012.1"/>
</dbReference>
<evidence type="ECO:0008006" key="4">
    <source>
        <dbReference type="Google" id="ProtNLM"/>
    </source>
</evidence>
<dbReference type="EMBL" id="RQEV01000012">
    <property type="protein sequence ID" value="TGK17301.1"/>
    <property type="molecule type" value="Genomic_DNA"/>
</dbReference>
<feature type="transmembrane region" description="Helical" evidence="1">
    <location>
        <begin position="161"/>
        <end position="186"/>
    </location>
</feature>
<feature type="transmembrane region" description="Helical" evidence="1">
    <location>
        <begin position="381"/>
        <end position="398"/>
    </location>
</feature>
<organism evidence="2 3">
    <name type="scientific">Leptospira fluminis</name>
    <dbReference type="NCBI Taxonomy" id="2484979"/>
    <lineage>
        <taxon>Bacteria</taxon>
        <taxon>Pseudomonadati</taxon>
        <taxon>Spirochaetota</taxon>
        <taxon>Spirochaetia</taxon>
        <taxon>Leptospirales</taxon>
        <taxon>Leptospiraceae</taxon>
        <taxon>Leptospira</taxon>
    </lineage>
</organism>
<feature type="transmembrane region" description="Helical" evidence="1">
    <location>
        <begin position="52"/>
        <end position="72"/>
    </location>
</feature>
<feature type="transmembrane region" description="Helical" evidence="1">
    <location>
        <begin position="356"/>
        <end position="374"/>
    </location>
</feature>
<keyword evidence="1" id="KW-0812">Transmembrane</keyword>
<feature type="transmembrane region" description="Helical" evidence="1">
    <location>
        <begin position="131"/>
        <end position="149"/>
    </location>
</feature>
<dbReference type="AlphaFoldDB" id="A0A4R9GN85"/>
<proteinExistence type="predicted"/>
<evidence type="ECO:0000313" key="3">
    <source>
        <dbReference type="Proteomes" id="UP000297855"/>
    </source>
</evidence>